<keyword evidence="4" id="KW-1185">Reference proteome</keyword>
<proteinExistence type="predicted"/>
<evidence type="ECO:0000313" key="3">
    <source>
        <dbReference type="EMBL" id="KAL0478442.1"/>
    </source>
</evidence>
<accession>A0AAW2YMC1</accession>
<dbReference type="SMART" id="SM00198">
    <property type="entry name" value="SCP"/>
    <property type="match status" value="1"/>
</dbReference>
<sequence>MLYLIILILLAVTQINGQGQLIPFTNAEIKLIVDGHNNFRSAVQPPATNMLPVEWNNGVANFAETYSLTCSGSSMLSHNPSRIINGTYAGENIYAYTAPITNVTWALLSWYNEYKYYDYFTNRCESGKVCGHYTQLVWQNPNAGVRHKIGCARVKCDNHFYKYNLLCDYWPGGNYVGDKPYKTNAVAATTTASPAKSPTADEKSYGGTNSSIGDSAVGLSEVSQGNASSSNYFMLWQLVLVLLMQAVFLV</sequence>
<organism evidence="3 4">
    <name type="scientific">Acrasis kona</name>
    <dbReference type="NCBI Taxonomy" id="1008807"/>
    <lineage>
        <taxon>Eukaryota</taxon>
        <taxon>Discoba</taxon>
        <taxon>Heterolobosea</taxon>
        <taxon>Tetramitia</taxon>
        <taxon>Eutetramitia</taxon>
        <taxon>Acrasidae</taxon>
        <taxon>Acrasis</taxon>
    </lineage>
</organism>
<evidence type="ECO:0000256" key="1">
    <source>
        <dbReference type="SAM" id="SignalP"/>
    </source>
</evidence>
<feature type="domain" description="SCP" evidence="2">
    <location>
        <begin position="27"/>
        <end position="177"/>
    </location>
</feature>
<dbReference type="AlphaFoldDB" id="A0AAW2YMC1"/>
<evidence type="ECO:0000259" key="2">
    <source>
        <dbReference type="SMART" id="SM00198"/>
    </source>
</evidence>
<dbReference type="Gene3D" id="3.40.33.10">
    <property type="entry name" value="CAP"/>
    <property type="match status" value="1"/>
</dbReference>
<dbReference type="EMBL" id="JAOPGA020000392">
    <property type="protein sequence ID" value="KAL0478442.1"/>
    <property type="molecule type" value="Genomic_DNA"/>
</dbReference>
<dbReference type="PRINTS" id="PR00837">
    <property type="entry name" value="V5TPXLIKE"/>
</dbReference>
<name>A0AAW2YMC1_9EUKA</name>
<protein>
    <submittedName>
        <fullName evidence="3">Cysteine-rich protein</fullName>
    </submittedName>
</protein>
<feature type="chain" id="PRO_5043643685" evidence="1">
    <location>
        <begin position="18"/>
        <end position="250"/>
    </location>
</feature>
<comment type="caution">
    <text evidence="3">The sequence shown here is derived from an EMBL/GenBank/DDBJ whole genome shotgun (WGS) entry which is preliminary data.</text>
</comment>
<dbReference type="InterPro" id="IPR001283">
    <property type="entry name" value="CRISP-related"/>
</dbReference>
<dbReference type="Proteomes" id="UP001431209">
    <property type="component" value="Unassembled WGS sequence"/>
</dbReference>
<dbReference type="SUPFAM" id="SSF55797">
    <property type="entry name" value="PR-1-like"/>
    <property type="match status" value="1"/>
</dbReference>
<dbReference type="InterPro" id="IPR014044">
    <property type="entry name" value="CAP_dom"/>
</dbReference>
<feature type="signal peptide" evidence="1">
    <location>
        <begin position="1"/>
        <end position="17"/>
    </location>
</feature>
<dbReference type="Pfam" id="PF00188">
    <property type="entry name" value="CAP"/>
    <property type="match status" value="1"/>
</dbReference>
<dbReference type="InterPro" id="IPR035940">
    <property type="entry name" value="CAP_sf"/>
</dbReference>
<evidence type="ECO:0000313" key="4">
    <source>
        <dbReference type="Proteomes" id="UP001431209"/>
    </source>
</evidence>
<dbReference type="PANTHER" id="PTHR10334">
    <property type="entry name" value="CYSTEINE-RICH SECRETORY PROTEIN-RELATED"/>
    <property type="match status" value="1"/>
</dbReference>
<keyword evidence="1" id="KW-0732">Signal</keyword>
<gene>
    <name evidence="3" type="ORF">AKO1_000349</name>
</gene>
<reference evidence="3 4" key="1">
    <citation type="submission" date="2024-03" db="EMBL/GenBank/DDBJ databases">
        <title>The Acrasis kona genome and developmental transcriptomes reveal deep origins of eukaryotic multicellular pathways.</title>
        <authorList>
            <person name="Sheikh S."/>
            <person name="Fu C.-J."/>
            <person name="Brown M.W."/>
            <person name="Baldauf S.L."/>
        </authorList>
    </citation>
    <scope>NUCLEOTIDE SEQUENCE [LARGE SCALE GENOMIC DNA]</scope>
    <source>
        <strain evidence="3 4">ATCC MYA-3509</strain>
    </source>
</reference>